<name>X1VDH7_9ZZZZ</name>
<reference evidence="1" key="1">
    <citation type="journal article" date="2014" name="Front. Microbiol.">
        <title>High frequency of phylogenetically diverse reductive dehalogenase-homologous genes in deep subseafloor sedimentary metagenomes.</title>
        <authorList>
            <person name="Kawai M."/>
            <person name="Futagami T."/>
            <person name="Toyoda A."/>
            <person name="Takaki Y."/>
            <person name="Nishi S."/>
            <person name="Hori S."/>
            <person name="Arai W."/>
            <person name="Tsubouchi T."/>
            <person name="Morono Y."/>
            <person name="Uchiyama I."/>
            <person name="Ito T."/>
            <person name="Fujiyama A."/>
            <person name="Inagaki F."/>
            <person name="Takami H."/>
        </authorList>
    </citation>
    <scope>NUCLEOTIDE SEQUENCE</scope>
    <source>
        <strain evidence="1">Expedition CK06-06</strain>
    </source>
</reference>
<sequence length="150" mass="17735">MSYIVITFPLEVRLLMKNPRVLSLIGKKVRRLLRNLGYRKVYTRWHFFGEQGERYHPHLNVLCDGEWLAPEQLAGLKDAIRHKLLKRSIANTIGKDLEINYSYVKTPRRIMHRIKYVTKASFLDRSWDDTLARELYGFHNGCFAGTWDDP</sequence>
<comment type="caution">
    <text evidence="1">The sequence shown here is derived from an EMBL/GenBank/DDBJ whole genome shotgun (WGS) entry which is preliminary data.</text>
</comment>
<accession>X1VDH7</accession>
<protein>
    <submittedName>
        <fullName evidence="1">Uncharacterized protein</fullName>
    </submittedName>
</protein>
<organism evidence="1">
    <name type="scientific">marine sediment metagenome</name>
    <dbReference type="NCBI Taxonomy" id="412755"/>
    <lineage>
        <taxon>unclassified sequences</taxon>
        <taxon>metagenomes</taxon>
        <taxon>ecological metagenomes</taxon>
    </lineage>
</organism>
<feature type="non-terminal residue" evidence="1">
    <location>
        <position position="150"/>
    </location>
</feature>
<gene>
    <name evidence="1" type="ORF">S12H4_54654</name>
</gene>
<proteinExistence type="predicted"/>
<dbReference type="EMBL" id="BARW01034959">
    <property type="protein sequence ID" value="GAJ11996.1"/>
    <property type="molecule type" value="Genomic_DNA"/>
</dbReference>
<evidence type="ECO:0000313" key="1">
    <source>
        <dbReference type="EMBL" id="GAJ11996.1"/>
    </source>
</evidence>
<dbReference type="AlphaFoldDB" id="X1VDH7"/>